<organism evidence="1 2">
    <name type="scientific">Clostridium hominis</name>
    <dbReference type="NCBI Taxonomy" id="2763036"/>
    <lineage>
        <taxon>Bacteria</taxon>
        <taxon>Bacillati</taxon>
        <taxon>Bacillota</taxon>
        <taxon>Clostridia</taxon>
        <taxon>Eubacteriales</taxon>
        <taxon>Clostridiaceae</taxon>
        <taxon>Clostridium</taxon>
    </lineage>
</organism>
<dbReference type="Proteomes" id="UP000596929">
    <property type="component" value="Unassembled WGS sequence"/>
</dbReference>
<accession>A0ABR7DI31</accession>
<sequence length="136" mass="15964">MANRERKIYMLSKKNVDYIEELKEKRDLKYNSEALDLIIREHRTNSDMTTEVMIKLIGEKLAEQLKSELLGIKKASNETDKNTQIIIELLNGLFVKNGYKTLATTDDIKCETIDRTRKIVEERIAKKRVAKLDREY</sequence>
<proteinExistence type="predicted"/>
<keyword evidence="2" id="KW-1185">Reference proteome</keyword>
<evidence type="ECO:0000313" key="2">
    <source>
        <dbReference type="Proteomes" id="UP000596929"/>
    </source>
</evidence>
<comment type="caution">
    <text evidence="1">The sequence shown here is derived from an EMBL/GenBank/DDBJ whole genome shotgun (WGS) entry which is preliminary data.</text>
</comment>
<dbReference type="EMBL" id="JACOOO010000050">
    <property type="protein sequence ID" value="MBC5631074.1"/>
    <property type="molecule type" value="Genomic_DNA"/>
</dbReference>
<reference evidence="1 2" key="1">
    <citation type="submission" date="2020-08" db="EMBL/GenBank/DDBJ databases">
        <title>Genome public.</title>
        <authorList>
            <person name="Liu C."/>
            <person name="Sun Q."/>
        </authorList>
    </citation>
    <scope>NUCLEOTIDE SEQUENCE [LARGE SCALE GENOMIC DNA]</scope>
    <source>
        <strain evidence="1 2">NSJ-6</strain>
    </source>
</reference>
<protein>
    <submittedName>
        <fullName evidence="1">Uncharacterized protein</fullName>
    </submittedName>
</protein>
<dbReference type="RefSeq" id="WP_186861160.1">
    <property type="nucleotide sequence ID" value="NZ_JACOOO010000050.1"/>
</dbReference>
<gene>
    <name evidence="1" type="ORF">H8S20_19815</name>
</gene>
<name>A0ABR7DI31_9CLOT</name>
<evidence type="ECO:0000313" key="1">
    <source>
        <dbReference type="EMBL" id="MBC5631074.1"/>
    </source>
</evidence>